<reference evidence="1 2" key="2">
    <citation type="submission" date="2018-11" db="EMBL/GenBank/DDBJ databases">
        <authorList>
            <consortium name="Pathogen Informatics"/>
        </authorList>
    </citation>
    <scope>NUCLEOTIDE SEQUENCE [LARGE SCALE GENOMIC DNA]</scope>
    <source>
        <strain evidence="1 2">MHpl1</strain>
    </source>
</reference>
<organism evidence="3">
    <name type="scientific">Haemonchus placei</name>
    <name type="common">Barber's pole worm</name>
    <dbReference type="NCBI Taxonomy" id="6290"/>
    <lineage>
        <taxon>Eukaryota</taxon>
        <taxon>Metazoa</taxon>
        <taxon>Ecdysozoa</taxon>
        <taxon>Nematoda</taxon>
        <taxon>Chromadorea</taxon>
        <taxon>Rhabditida</taxon>
        <taxon>Rhabditina</taxon>
        <taxon>Rhabditomorpha</taxon>
        <taxon>Strongyloidea</taxon>
        <taxon>Trichostrongylidae</taxon>
        <taxon>Haemonchus</taxon>
    </lineage>
</organism>
<evidence type="ECO:0000313" key="1">
    <source>
        <dbReference type="EMBL" id="VDO25788.1"/>
    </source>
</evidence>
<dbReference type="WBParaSite" id="HPLM_0000538201-mRNA-1">
    <property type="protein sequence ID" value="HPLM_0000538201-mRNA-1"/>
    <property type="gene ID" value="HPLM_0000538201"/>
</dbReference>
<dbReference type="AlphaFoldDB" id="A0A0N4W5V3"/>
<gene>
    <name evidence="1" type="ORF">HPLM_LOCUS5374</name>
</gene>
<evidence type="ECO:0000313" key="2">
    <source>
        <dbReference type="Proteomes" id="UP000268014"/>
    </source>
</evidence>
<evidence type="ECO:0000313" key="3">
    <source>
        <dbReference type="WBParaSite" id="HPLM_0000538201-mRNA-1"/>
    </source>
</evidence>
<name>A0A0N4W5V3_HAEPC</name>
<reference evidence="3" key="1">
    <citation type="submission" date="2017-02" db="UniProtKB">
        <authorList>
            <consortium name="WormBaseParasite"/>
        </authorList>
    </citation>
    <scope>IDENTIFICATION</scope>
</reference>
<protein>
    <submittedName>
        <fullName evidence="1 3">Uncharacterized protein</fullName>
    </submittedName>
</protein>
<sequence length="132" mass="14998">MDSTYRGPRVGVLWRARGFLLGQPCSGVLRWLRSGGVRGSCALEAIALERCIPQDLEMQPASRRMAFVFMPFAAISPCIGRFSQEQQELRERDIDLPICKRRGRDMILCTCSCRAIAVVFLIQSWRSMALRM</sequence>
<proteinExistence type="predicted"/>
<accession>A0A0N4W5V3</accession>
<dbReference type="Proteomes" id="UP000268014">
    <property type="component" value="Unassembled WGS sequence"/>
</dbReference>
<dbReference type="EMBL" id="UZAF01016327">
    <property type="protein sequence ID" value="VDO25788.1"/>
    <property type="molecule type" value="Genomic_DNA"/>
</dbReference>
<keyword evidence="2" id="KW-1185">Reference proteome</keyword>